<dbReference type="InterPro" id="IPR018392">
    <property type="entry name" value="LysM"/>
</dbReference>
<reference evidence="5 6" key="1">
    <citation type="journal article" date="2012" name="J. Bacteriol.">
        <title>Complete Genome Sequence of the Beer Spoilage Organism Pediococcus claussenii ATCC BAA-344T.</title>
        <authorList>
            <person name="Pittet V."/>
            <person name="Abegunde T."/>
            <person name="Marfleet T."/>
            <person name="Haakensen M."/>
            <person name="Morrow K."/>
            <person name="Jayaprakash T."/>
            <person name="Schroeder K."/>
            <person name="Trost B."/>
            <person name="Byrns S."/>
            <person name="Bergsveinson J."/>
            <person name="Kusalik A."/>
            <person name="Ziola B."/>
        </authorList>
    </citation>
    <scope>NUCLEOTIDE SEQUENCE [LARGE SCALE GENOMIC DNA]</scope>
    <source>
        <strain evidence="5 6">ATCC BAA-344</strain>
    </source>
</reference>
<dbReference type="AlphaFoldDB" id="G8PCC1"/>
<dbReference type="PATRIC" id="fig|701521.8.peg.583"/>
<dbReference type="RefSeq" id="WP_014215103.1">
    <property type="nucleotide sequence ID" value="NC_016605.1"/>
</dbReference>
<dbReference type="InterPro" id="IPR036779">
    <property type="entry name" value="LysM_dom_sf"/>
</dbReference>
<evidence type="ECO:0000256" key="3">
    <source>
        <dbReference type="SAM" id="SignalP"/>
    </source>
</evidence>
<dbReference type="Proteomes" id="UP000005444">
    <property type="component" value="Chromosome"/>
</dbReference>
<organism evidence="5 6">
    <name type="scientific">Pediococcus claussenii (strain ATCC BAA-344 / DSM 14800 / JCM 18046 / KCTC 3811 / LMG 21948 / P06)</name>
    <dbReference type="NCBI Taxonomy" id="701521"/>
    <lineage>
        <taxon>Bacteria</taxon>
        <taxon>Bacillati</taxon>
        <taxon>Bacillota</taxon>
        <taxon>Bacilli</taxon>
        <taxon>Lactobacillales</taxon>
        <taxon>Lactobacillaceae</taxon>
        <taxon>Pediococcus</taxon>
    </lineage>
</organism>
<dbReference type="PROSITE" id="PS51782">
    <property type="entry name" value="LYSM"/>
    <property type="match status" value="1"/>
</dbReference>
<dbReference type="EMBL" id="CP003137">
    <property type="protein sequence ID" value="AEV94906.1"/>
    <property type="molecule type" value="Genomic_DNA"/>
</dbReference>
<sequence>MTIKSKFSKLSIALLSTATMGAALIANTGNANADEIYTVKSGDTLSAISAKFGLDGYQGLATANKIKDVNVIYVGQKLVVTDNGSIKQATSSEVKSLPEVSKNANAEGTTTNATATQSNATSSSATSTNTTTNAAPAPKAATTNTSASTSNASTSNVGGSVSSVAAAMAAKTGTSAATWQRIIMRESGGNANIANSSSGAYGYFQLLGHGEHSGMSAAEQVNMAAQVYNAQGMAAWGE</sequence>
<feature type="chain" id="PRO_5003512591" evidence="3">
    <location>
        <begin position="34"/>
        <end position="238"/>
    </location>
</feature>
<evidence type="ECO:0000313" key="6">
    <source>
        <dbReference type="Proteomes" id="UP000005444"/>
    </source>
</evidence>
<gene>
    <name evidence="5" type="ordered locus">PECL_610</name>
</gene>
<keyword evidence="3" id="KW-0732">Signal</keyword>
<dbReference type="KEGG" id="pce:PECL_610"/>
<dbReference type="InterPro" id="IPR023346">
    <property type="entry name" value="Lysozyme-like_dom_sf"/>
</dbReference>
<dbReference type="GO" id="GO:0016787">
    <property type="term" value="F:hydrolase activity"/>
    <property type="evidence" value="ECO:0007669"/>
    <property type="project" value="UniProtKB-KW"/>
</dbReference>
<feature type="domain" description="LysM" evidence="4">
    <location>
        <begin position="35"/>
        <end position="80"/>
    </location>
</feature>
<dbReference type="SUPFAM" id="SSF53955">
    <property type="entry name" value="Lysozyme-like"/>
    <property type="match status" value="1"/>
</dbReference>
<keyword evidence="6" id="KW-1185">Reference proteome</keyword>
<evidence type="ECO:0000256" key="1">
    <source>
        <dbReference type="ARBA" id="ARBA00022801"/>
    </source>
</evidence>
<protein>
    <submittedName>
        <fullName evidence="5">LysM domain protein</fullName>
    </submittedName>
</protein>
<dbReference type="Pfam" id="PF01476">
    <property type="entry name" value="LysM"/>
    <property type="match status" value="1"/>
</dbReference>
<feature type="signal peptide" evidence="3">
    <location>
        <begin position="1"/>
        <end position="33"/>
    </location>
</feature>
<evidence type="ECO:0000256" key="2">
    <source>
        <dbReference type="SAM" id="MobiDB-lite"/>
    </source>
</evidence>
<accession>G8PCC1</accession>
<name>G8PCC1_PEDCP</name>
<dbReference type="InterPro" id="IPR010618">
    <property type="entry name" value="RPF"/>
</dbReference>
<proteinExistence type="predicted"/>
<dbReference type="SMART" id="SM00257">
    <property type="entry name" value="LysM"/>
    <property type="match status" value="1"/>
</dbReference>
<dbReference type="STRING" id="701521.PECL_610"/>
<feature type="compositionally biased region" description="Low complexity" evidence="2">
    <location>
        <begin position="103"/>
        <end position="158"/>
    </location>
</feature>
<dbReference type="Gene3D" id="3.10.350.10">
    <property type="entry name" value="LysM domain"/>
    <property type="match status" value="1"/>
</dbReference>
<dbReference type="CDD" id="cd00118">
    <property type="entry name" value="LysM"/>
    <property type="match status" value="1"/>
</dbReference>
<keyword evidence="1" id="KW-0378">Hydrolase</keyword>
<evidence type="ECO:0000313" key="5">
    <source>
        <dbReference type="EMBL" id="AEV94906.1"/>
    </source>
</evidence>
<evidence type="ECO:0000259" key="4">
    <source>
        <dbReference type="PROSITE" id="PS51782"/>
    </source>
</evidence>
<dbReference type="Gene3D" id="1.10.530.10">
    <property type="match status" value="1"/>
</dbReference>
<dbReference type="eggNOG" id="COG1388">
    <property type="taxonomic scope" value="Bacteria"/>
</dbReference>
<dbReference type="Pfam" id="PF06737">
    <property type="entry name" value="Transglycosylas"/>
    <property type="match status" value="1"/>
</dbReference>
<dbReference type="HOGENOM" id="CLU_077123_1_0_9"/>
<feature type="region of interest" description="Disordered" evidence="2">
    <location>
        <begin position="88"/>
        <end position="158"/>
    </location>
</feature>
<dbReference type="SUPFAM" id="SSF54106">
    <property type="entry name" value="LysM domain"/>
    <property type="match status" value="1"/>
</dbReference>